<dbReference type="Pfam" id="PF13411">
    <property type="entry name" value="MerR_1"/>
    <property type="match status" value="1"/>
</dbReference>
<keyword evidence="1" id="KW-0175">Coiled coil</keyword>
<keyword evidence="3" id="KW-0238">DNA-binding</keyword>
<gene>
    <name evidence="3" type="ORF">J2Z44_003341</name>
</gene>
<evidence type="ECO:0000259" key="2">
    <source>
        <dbReference type="Pfam" id="PF13411"/>
    </source>
</evidence>
<evidence type="ECO:0000313" key="3">
    <source>
        <dbReference type="EMBL" id="MBP2023504.1"/>
    </source>
</evidence>
<dbReference type="InterPro" id="IPR009061">
    <property type="entry name" value="DNA-bd_dom_put_sf"/>
</dbReference>
<dbReference type="Proteomes" id="UP001519308">
    <property type="component" value="Unassembled WGS sequence"/>
</dbReference>
<evidence type="ECO:0000256" key="1">
    <source>
        <dbReference type="SAM" id="Coils"/>
    </source>
</evidence>
<feature type="domain" description="HTH merR-type" evidence="2">
    <location>
        <begin position="28"/>
        <end position="94"/>
    </location>
</feature>
<dbReference type="SUPFAM" id="SSF46955">
    <property type="entry name" value="Putative DNA-binding domain"/>
    <property type="match status" value="1"/>
</dbReference>
<protein>
    <submittedName>
        <fullName evidence="3">DNA-binding transcriptional MerR regulator</fullName>
    </submittedName>
</protein>
<dbReference type="GO" id="GO:0003677">
    <property type="term" value="F:DNA binding"/>
    <property type="evidence" value="ECO:0007669"/>
    <property type="project" value="UniProtKB-KW"/>
</dbReference>
<reference evidence="3 4" key="1">
    <citation type="submission" date="2021-03" db="EMBL/GenBank/DDBJ databases">
        <title>Genomic Encyclopedia of Type Strains, Phase IV (KMG-IV): sequencing the most valuable type-strain genomes for metagenomic binning, comparative biology and taxonomic classification.</title>
        <authorList>
            <person name="Goeker M."/>
        </authorList>
    </citation>
    <scope>NUCLEOTIDE SEQUENCE [LARGE SCALE GENOMIC DNA]</scope>
    <source>
        <strain evidence="3 4">DSM 28650</strain>
    </source>
</reference>
<name>A0ABS4K6U3_9CLOT</name>
<dbReference type="EMBL" id="JAGGLL010000030">
    <property type="protein sequence ID" value="MBP2023504.1"/>
    <property type="molecule type" value="Genomic_DNA"/>
</dbReference>
<dbReference type="RefSeq" id="WP_021284167.1">
    <property type="nucleotide sequence ID" value="NZ_JAGGLL010000030.1"/>
</dbReference>
<comment type="caution">
    <text evidence="3">The sequence shown here is derived from an EMBL/GenBank/DDBJ whole genome shotgun (WGS) entry which is preliminary data.</text>
</comment>
<dbReference type="CDD" id="cd00592">
    <property type="entry name" value="HTH_MerR-like"/>
    <property type="match status" value="1"/>
</dbReference>
<accession>A0ABS4K6U3</accession>
<proteinExistence type="predicted"/>
<feature type="coiled-coil region" evidence="1">
    <location>
        <begin position="156"/>
        <end position="195"/>
    </location>
</feature>
<keyword evidence="4" id="KW-1185">Reference proteome</keyword>
<dbReference type="InterPro" id="IPR000551">
    <property type="entry name" value="MerR-type_HTH_dom"/>
</dbReference>
<dbReference type="Gene3D" id="1.10.1660.10">
    <property type="match status" value="1"/>
</dbReference>
<evidence type="ECO:0000313" key="4">
    <source>
        <dbReference type="Proteomes" id="UP001519308"/>
    </source>
</evidence>
<sequence length="278" mass="33009">MDYKTKYIDAESATHKIQNKKRGEISYYSIEQVSDLLNEDISNIRYYTKLFDDLLKIEIVGKELRYTNMDVDKLEFLIRLKNRGMSLKEIQEYYNTLPLNDVEVQGSESNLLSVEELICSIKKENQAQLNEFKAQLINDMKNDNLLYLEKIISTILEAQNKEFNRLKENLVKEVNEKLNEKFDEINEININLNNKFIDNTTEVISEKIDAKNHELRTNFQKDFNEFVELATTNNERLIKEVKDFKRVMQEAYYTQYDIAMESANNSFLNKISELFRRK</sequence>
<organism evidence="3 4">
    <name type="scientific">Clostridium punense</name>
    <dbReference type="NCBI Taxonomy" id="1054297"/>
    <lineage>
        <taxon>Bacteria</taxon>
        <taxon>Bacillati</taxon>
        <taxon>Bacillota</taxon>
        <taxon>Clostridia</taxon>
        <taxon>Eubacteriales</taxon>
        <taxon>Clostridiaceae</taxon>
        <taxon>Clostridium</taxon>
    </lineage>
</organism>